<sequence length="198" mass="21872">MSAVTPDPPLDPRDFRALFRRQAAAVAVVTAAAELPVGFTVTSLTSVSLHPPLVSFCIARVSSSWARMKRARYVAVHLLSDEQEDVARHFATPGIDRFADTRRWRTGPYGVPLLHDVLAWLVCRIVDRTPAGDHEIVLVEPFAGDYLDDGEPLLRHMGKYTAVARTAEVPAPRAGDGRDSFADLSKNGTRLDTKEFRH</sequence>
<gene>
    <name evidence="3" type="ORF">I4J89_01860</name>
</gene>
<comment type="caution">
    <text evidence="3">The sequence shown here is derived from an EMBL/GenBank/DDBJ whole genome shotgun (WGS) entry which is preliminary data.</text>
</comment>
<dbReference type="AlphaFoldDB" id="A0A931BZ36"/>
<dbReference type="SMART" id="SM00903">
    <property type="entry name" value="Flavin_Reduct"/>
    <property type="match status" value="1"/>
</dbReference>
<dbReference type="PANTHER" id="PTHR30466:SF1">
    <property type="entry name" value="FMN REDUCTASE (NADH) RUTF"/>
    <property type="match status" value="1"/>
</dbReference>
<dbReference type="GO" id="GO:0010181">
    <property type="term" value="F:FMN binding"/>
    <property type="evidence" value="ECO:0007669"/>
    <property type="project" value="InterPro"/>
</dbReference>
<dbReference type="Proteomes" id="UP000598146">
    <property type="component" value="Unassembled WGS sequence"/>
</dbReference>
<protein>
    <submittedName>
        <fullName evidence="3">Flavin reductase family protein</fullName>
    </submittedName>
</protein>
<dbReference type="GO" id="GO:0006208">
    <property type="term" value="P:pyrimidine nucleobase catabolic process"/>
    <property type="evidence" value="ECO:0007669"/>
    <property type="project" value="TreeGrafter"/>
</dbReference>
<name>A0A931BZ36_9ACTN</name>
<dbReference type="EMBL" id="JADQTO010000001">
    <property type="protein sequence ID" value="MBG0560210.1"/>
    <property type="molecule type" value="Genomic_DNA"/>
</dbReference>
<evidence type="ECO:0000313" key="4">
    <source>
        <dbReference type="Proteomes" id="UP000598146"/>
    </source>
</evidence>
<evidence type="ECO:0000313" key="3">
    <source>
        <dbReference type="EMBL" id="MBG0560210.1"/>
    </source>
</evidence>
<dbReference type="Gene3D" id="2.30.110.10">
    <property type="entry name" value="Electron Transport, Fmn-binding Protein, Chain A"/>
    <property type="match status" value="1"/>
</dbReference>
<dbReference type="InterPro" id="IPR050268">
    <property type="entry name" value="NADH-dep_flavin_reductase"/>
</dbReference>
<dbReference type="SUPFAM" id="SSF50475">
    <property type="entry name" value="FMN-binding split barrel"/>
    <property type="match status" value="1"/>
</dbReference>
<dbReference type="Pfam" id="PF01613">
    <property type="entry name" value="Flavin_Reduct"/>
    <property type="match status" value="1"/>
</dbReference>
<evidence type="ECO:0000259" key="2">
    <source>
        <dbReference type="SMART" id="SM00903"/>
    </source>
</evidence>
<dbReference type="RefSeq" id="WP_196412015.1">
    <property type="nucleotide sequence ID" value="NZ_JADQTO010000001.1"/>
</dbReference>
<evidence type="ECO:0000256" key="1">
    <source>
        <dbReference type="ARBA" id="ARBA00023002"/>
    </source>
</evidence>
<dbReference type="GO" id="GO:0042602">
    <property type="term" value="F:riboflavin reductase (NADPH) activity"/>
    <property type="evidence" value="ECO:0007669"/>
    <property type="project" value="TreeGrafter"/>
</dbReference>
<dbReference type="InterPro" id="IPR012349">
    <property type="entry name" value="Split_barrel_FMN-bd"/>
</dbReference>
<proteinExistence type="predicted"/>
<organism evidence="3 4">
    <name type="scientific">Actinoplanes aureus</name>
    <dbReference type="NCBI Taxonomy" id="2792083"/>
    <lineage>
        <taxon>Bacteria</taxon>
        <taxon>Bacillati</taxon>
        <taxon>Actinomycetota</taxon>
        <taxon>Actinomycetes</taxon>
        <taxon>Micromonosporales</taxon>
        <taxon>Micromonosporaceae</taxon>
        <taxon>Actinoplanes</taxon>
    </lineage>
</organism>
<dbReference type="PANTHER" id="PTHR30466">
    <property type="entry name" value="FLAVIN REDUCTASE"/>
    <property type="match status" value="1"/>
</dbReference>
<keyword evidence="4" id="KW-1185">Reference proteome</keyword>
<accession>A0A931BZ36</accession>
<dbReference type="InterPro" id="IPR002563">
    <property type="entry name" value="Flavin_Rdtase-like_dom"/>
</dbReference>
<keyword evidence="1" id="KW-0560">Oxidoreductase</keyword>
<feature type="domain" description="Flavin reductase like" evidence="2">
    <location>
        <begin position="19"/>
        <end position="162"/>
    </location>
</feature>
<reference evidence="3" key="1">
    <citation type="submission" date="2020-11" db="EMBL/GenBank/DDBJ databases">
        <title>Isolation and identification of active actinomycetes.</title>
        <authorList>
            <person name="Sun X."/>
        </authorList>
    </citation>
    <scope>NUCLEOTIDE SEQUENCE</scope>
    <source>
        <strain evidence="3">NEAU-A11</strain>
    </source>
</reference>